<dbReference type="EMBL" id="CP043028">
    <property type="protein sequence ID" value="QFJ55402.1"/>
    <property type="molecule type" value="Genomic_DNA"/>
</dbReference>
<sequence>MSLLSLIMGASLISCGKETAESVEEPEEQVTESVEQEAEAPEEGSKVEFQESEPIIEVLVNDSVKSEEYKAAFNSGKIVGASYIKSGDSSASKFDSWQEAYKTIIDELGDSEVKYSLIYIDDDDIPELAYDNNDAGRRIATYYDGYVNLLMAEKVSELDYIEKGNSLLYMVRKESTYYDYVYAIKDGNWIELVAGERSPLDPWAEDSFDEAGEPIISSWKLDGEEISSQKDYDELRDKYFDFILSKVVYELEEPDAIINEIDAL</sequence>
<name>A0A5P6VSM6_PSEXY</name>
<evidence type="ECO:0000313" key="3">
    <source>
        <dbReference type="Proteomes" id="UP000327030"/>
    </source>
</evidence>
<dbReference type="RefSeq" id="WP_151624143.1">
    <property type="nucleotide sequence ID" value="NZ_CP043028.1"/>
</dbReference>
<dbReference type="Proteomes" id="UP000327030">
    <property type="component" value="Chromosome 1"/>
</dbReference>
<dbReference type="KEGG" id="pxv:FXF36_11275"/>
<evidence type="ECO:0000256" key="1">
    <source>
        <dbReference type="SAM" id="MobiDB-lite"/>
    </source>
</evidence>
<gene>
    <name evidence="2" type="ORF">FXF36_11275</name>
</gene>
<feature type="region of interest" description="Disordered" evidence="1">
    <location>
        <begin position="17"/>
        <end position="48"/>
    </location>
</feature>
<organism evidence="2 3">
    <name type="scientific">Pseudobutyrivibrio xylanivorans</name>
    <dbReference type="NCBI Taxonomy" id="185007"/>
    <lineage>
        <taxon>Bacteria</taxon>
        <taxon>Bacillati</taxon>
        <taxon>Bacillota</taxon>
        <taxon>Clostridia</taxon>
        <taxon>Lachnospirales</taxon>
        <taxon>Lachnospiraceae</taxon>
        <taxon>Pseudobutyrivibrio</taxon>
    </lineage>
</organism>
<accession>A0A5P6VSM6</accession>
<reference evidence="3" key="1">
    <citation type="submission" date="2019-08" db="EMBL/GenBank/DDBJ databases">
        <title>Complete Genome Sequence of the Polysaccharide-Degrading Rumen Bacterium Pseudobutyrivibrio xylanivorans MA3014.</title>
        <authorList>
            <person name="Palevich N."/>
            <person name="Maclean P.H."/>
            <person name="Kelly W.J."/>
            <person name="Leahy S.C."/>
            <person name="Rakonjac J."/>
            <person name="Attwood G.T."/>
        </authorList>
    </citation>
    <scope>NUCLEOTIDE SEQUENCE [LARGE SCALE GENOMIC DNA]</scope>
    <source>
        <strain evidence="3">MA3014</strain>
    </source>
</reference>
<dbReference type="AlphaFoldDB" id="A0A5P6VSM6"/>
<protein>
    <submittedName>
        <fullName evidence="2">Uncharacterized protein</fullName>
    </submittedName>
</protein>
<dbReference type="OrthoDB" id="2036155at2"/>
<proteinExistence type="predicted"/>
<feature type="compositionally biased region" description="Acidic residues" evidence="1">
    <location>
        <begin position="21"/>
        <end position="42"/>
    </location>
</feature>
<evidence type="ECO:0000313" key="2">
    <source>
        <dbReference type="EMBL" id="QFJ55402.1"/>
    </source>
</evidence>